<proteinExistence type="predicted"/>
<evidence type="ECO:0000313" key="3">
    <source>
        <dbReference type="Proteomes" id="UP001271648"/>
    </source>
</evidence>
<accession>A0AAW9AB02</accession>
<dbReference type="Proteomes" id="UP001271648">
    <property type="component" value="Unassembled WGS sequence"/>
</dbReference>
<evidence type="ECO:0008006" key="4">
    <source>
        <dbReference type="Google" id="ProtNLM"/>
    </source>
</evidence>
<sequence>MFLLLTALVLNACSQTEEKTSNSAVPEENSELGVTDSDTTKSEEVEEVQSVDSDVLFLADQNEQLGGEAFSDSGLNEKSQIVDKDGYTYILTPSIDTRSESGTLYVSILKGDEFIVKEKVIDIEMPSKDSDDRYRYTKTAFYENTLLIVSRDSTKYRSPNQFIFTTVTVNEKGEAETKEVRRSVSDDNNLEDSLISGLKGYYYFEKTDSNHANIVDKDGKLLYSFSMDGTYPVNSDVVFLDEENGRIYFYGSDGNIAFDLNHSEMIWDANGSEMLYDFPAGYRVSRLASNNGMYILRYNSSTQNALYFYEINNGEPALASNGIMESALEAKYEYSDILSIDDKFVNVYKIVIYKGEPTIQKFSFTRVDL</sequence>
<organism evidence="2 3">
    <name type="scientific">Sporosarcina thermotolerans</name>
    <dbReference type="NCBI Taxonomy" id="633404"/>
    <lineage>
        <taxon>Bacteria</taxon>
        <taxon>Bacillati</taxon>
        <taxon>Bacillota</taxon>
        <taxon>Bacilli</taxon>
        <taxon>Bacillales</taxon>
        <taxon>Caryophanaceae</taxon>
        <taxon>Sporosarcina</taxon>
    </lineage>
</organism>
<keyword evidence="3" id="KW-1185">Reference proteome</keyword>
<dbReference type="EMBL" id="JAUBDJ010000010">
    <property type="protein sequence ID" value="MDW0118130.1"/>
    <property type="molecule type" value="Genomic_DNA"/>
</dbReference>
<comment type="caution">
    <text evidence="2">The sequence shown here is derived from an EMBL/GenBank/DDBJ whole genome shotgun (WGS) entry which is preliminary data.</text>
</comment>
<dbReference type="AlphaFoldDB" id="A0AAW9AB02"/>
<dbReference type="SUPFAM" id="SSF50998">
    <property type="entry name" value="Quinoprotein alcohol dehydrogenase-like"/>
    <property type="match status" value="1"/>
</dbReference>
<protein>
    <recommendedName>
        <fullName evidence="4">Lipoprotein</fullName>
    </recommendedName>
</protein>
<feature type="region of interest" description="Disordered" evidence="1">
    <location>
        <begin position="16"/>
        <end position="43"/>
    </location>
</feature>
<evidence type="ECO:0000256" key="1">
    <source>
        <dbReference type="SAM" id="MobiDB-lite"/>
    </source>
</evidence>
<gene>
    <name evidence="2" type="ORF">QTL97_14435</name>
</gene>
<name>A0AAW9AB02_9BACL</name>
<dbReference type="RefSeq" id="WP_283732334.1">
    <property type="nucleotide sequence ID" value="NZ_CP125968.1"/>
</dbReference>
<reference evidence="2 3" key="1">
    <citation type="submission" date="2023-06" db="EMBL/GenBank/DDBJ databases">
        <title>Sporosarcina sp. nov., isolated from Korean traditional fermented seafood 'Jeotgal'.</title>
        <authorList>
            <person name="Yang A.I."/>
            <person name="Shin N.-R."/>
        </authorList>
    </citation>
    <scope>NUCLEOTIDE SEQUENCE [LARGE SCALE GENOMIC DNA]</scope>
    <source>
        <strain evidence="2 3">KCTC43456</strain>
    </source>
</reference>
<dbReference type="InterPro" id="IPR011047">
    <property type="entry name" value="Quinoprotein_ADH-like_sf"/>
</dbReference>
<evidence type="ECO:0000313" key="2">
    <source>
        <dbReference type="EMBL" id="MDW0118130.1"/>
    </source>
</evidence>